<organism evidence="2 3">
    <name type="scientific">Pseudoclavibacter helvolus</name>
    <dbReference type="NCBI Taxonomy" id="255205"/>
    <lineage>
        <taxon>Bacteria</taxon>
        <taxon>Bacillati</taxon>
        <taxon>Actinomycetota</taxon>
        <taxon>Actinomycetes</taxon>
        <taxon>Micrococcales</taxon>
        <taxon>Microbacteriaceae</taxon>
        <taxon>Pseudoclavibacter</taxon>
    </lineage>
</organism>
<dbReference type="Proteomes" id="UP000545286">
    <property type="component" value="Unassembled WGS sequence"/>
</dbReference>
<protein>
    <recommendedName>
        <fullName evidence="4">DUF2809 domain-containing protein</fullName>
    </recommendedName>
</protein>
<evidence type="ECO:0000313" key="3">
    <source>
        <dbReference type="Proteomes" id="UP000545286"/>
    </source>
</evidence>
<evidence type="ECO:0000313" key="2">
    <source>
        <dbReference type="EMBL" id="MBB2956182.1"/>
    </source>
</evidence>
<dbReference type="EMBL" id="JACHWJ010000001">
    <property type="protein sequence ID" value="MBB2956182.1"/>
    <property type="molecule type" value="Genomic_DNA"/>
</dbReference>
<proteinExistence type="predicted"/>
<keyword evidence="3" id="KW-1185">Reference proteome</keyword>
<dbReference type="RefSeq" id="WP_183622598.1">
    <property type="nucleotide sequence ID" value="NZ_JACHWJ010000001.1"/>
</dbReference>
<keyword evidence="1" id="KW-0472">Membrane</keyword>
<dbReference type="AlphaFoldDB" id="A0A7W4UKM3"/>
<accession>A0A7W4UKM3</accession>
<feature type="transmembrane region" description="Helical" evidence="1">
    <location>
        <begin position="91"/>
        <end position="110"/>
    </location>
</feature>
<comment type="caution">
    <text evidence="2">The sequence shown here is derived from an EMBL/GenBank/DDBJ whole genome shotgun (WGS) entry which is preliminary data.</text>
</comment>
<keyword evidence="1" id="KW-0812">Transmembrane</keyword>
<reference evidence="2 3" key="1">
    <citation type="submission" date="2020-08" db="EMBL/GenBank/DDBJ databases">
        <title>Sequencing the genomes of 1000 actinobacteria strains.</title>
        <authorList>
            <person name="Klenk H.-P."/>
        </authorList>
    </citation>
    <scope>NUCLEOTIDE SEQUENCE [LARGE SCALE GENOMIC DNA]</scope>
    <source>
        <strain evidence="2 3">DSM 20419</strain>
    </source>
</reference>
<name>A0A7W4UKM3_9MICO</name>
<sequence>MTVALGLATHFLLPSGPVSDVAGDALYTVAMYHGVMMLAPRARPWLLASLAICWSFAVEFLQLTDVPARAAEAFAPASLVLGAGFDPRDLLVYALAGLLACAVDLAATRIRSRRAARSRRARTTLVP</sequence>
<evidence type="ECO:0000256" key="1">
    <source>
        <dbReference type="SAM" id="Phobius"/>
    </source>
</evidence>
<dbReference type="InterPro" id="IPR021257">
    <property type="entry name" value="DUF2809"/>
</dbReference>
<evidence type="ECO:0008006" key="4">
    <source>
        <dbReference type="Google" id="ProtNLM"/>
    </source>
</evidence>
<keyword evidence="1" id="KW-1133">Transmembrane helix</keyword>
<gene>
    <name evidence="2" type="ORF">FHX72_000294</name>
</gene>
<feature type="transmembrane region" description="Helical" evidence="1">
    <location>
        <begin position="44"/>
        <end position="61"/>
    </location>
</feature>
<dbReference type="Pfam" id="PF10990">
    <property type="entry name" value="DUF2809"/>
    <property type="match status" value="1"/>
</dbReference>